<evidence type="ECO:0000313" key="2">
    <source>
        <dbReference type="Proteomes" id="UP001163823"/>
    </source>
</evidence>
<dbReference type="EMBL" id="JARAOO010000008">
    <property type="protein sequence ID" value="KAJ7959699.1"/>
    <property type="molecule type" value="Genomic_DNA"/>
</dbReference>
<dbReference type="KEGG" id="qsa:O6P43_020241"/>
<organism evidence="1 2">
    <name type="scientific">Quillaja saponaria</name>
    <name type="common">Soap bark tree</name>
    <dbReference type="NCBI Taxonomy" id="32244"/>
    <lineage>
        <taxon>Eukaryota</taxon>
        <taxon>Viridiplantae</taxon>
        <taxon>Streptophyta</taxon>
        <taxon>Embryophyta</taxon>
        <taxon>Tracheophyta</taxon>
        <taxon>Spermatophyta</taxon>
        <taxon>Magnoliopsida</taxon>
        <taxon>eudicotyledons</taxon>
        <taxon>Gunneridae</taxon>
        <taxon>Pentapetalae</taxon>
        <taxon>rosids</taxon>
        <taxon>fabids</taxon>
        <taxon>Fabales</taxon>
        <taxon>Quillajaceae</taxon>
        <taxon>Quillaja</taxon>
    </lineage>
</organism>
<accession>A0AAD7PM03</accession>
<name>A0AAD7PM03_QUISA</name>
<protein>
    <submittedName>
        <fullName evidence="1">Uncharacterized protein</fullName>
    </submittedName>
</protein>
<comment type="caution">
    <text evidence="1">The sequence shown here is derived from an EMBL/GenBank/DDBJ whole genome shotgun (WGS) entry which is preliminary data.</text>
</comment>
<sequence>MFKGDIFEVKFEANEDFLRTGHHSQRKEAPQSLKLSKKAIRQRGLVLGHQKASTMVPTVMTSFEIQCCGTEK</sequence>
<evidence type="ECO:0000313" key="1">
    <source>
        <dbReference type="EMBL" id="KAJ7959699.1"/>
    </source>
</evidence>
<gene>
    <name evidence="1" type="ORF">O6P43_020241</name>
</gene>
<reference evidence="1" key="1">
    <citation type="journal article" date="2023" name="Science">
        <title>Elucidation of the pathway for biosynthesis of saponin adjuvants from the soapbark tree.</title>
        <authorList>
            <person name="Reed J."/>
            <person name="Orme A."/>
            <person name="El-Demerdash A."/>
            <person name="Owen C."/>
            <person name="Martin L.B.B."/>
            <person name="Misra R.C."/>
            <person name="Kikuchi S."/>
            <person name="Rejzek M."/>
            <person name="Martin A.C."/>
            <person name="Harkess A."/>
            <person name="Leebens-Mack J."/>
            <person name="Louveau T."/>
            <person name="Stephenson M.J."/>
            <person name="Osbourn A."/>
        </authorList>
    </citation>
    <scope>NUCLEOTIDE SEQUENCE</scope>
    <source>
        <strain evidence="1">S10</strain>
    </source>
</reference>
<dbReference type="Proteomes" id="UP001163823">
    <property type="component" value="Chromosome 8"/>
</dbReference>
<dbReference type="AlphaFoldDB" id="A0AAD7PM03"/>
<keyword evidence="2" id="KW-1185">Reference proteome</keyword>
<proteinExistence type="predicted"/>